<feature type="domain" description="Chitin-binding type-2" evidence="7">
    <location>
        <begin position="375"/>
        <end position="434"/>
    </location>
</feature>
<dbReference type="InterPro" id="IPR051940">
    <property type="entry name" value="Chitin_bind-dev_reg"/>
</dbReference>
<keyword evidence="5" id="KW-0325">Glycoprotein</keyword>
<accession>A0A5S6R4M1</accession>
<evidence type="ECO:0000256" key="4">
    <source>
        <dbReference type="ARBA" id="ARBA00023157"/>
    </source>
</evidence>
<dbReference type="PROSITE" id="PS50940">
    <property type="entry name" value="CHIT_BIND_II"/>
    <property type="match status" value="10"/>
</dbReference>
<keyword evidence="3" id="KW-0677">Repeat</keyword>
<evidence type="ECO:0000259" key="7">
    <source>
        <dbReference type="PROSITE" id="PS50940"/>
    </source>
</evidence>
<evidence type="ECO:0000256" key="1">
    <source>
        <dbReference type="ARBA" id="ARBA00022669"/>
    </source>
</evidence>
<keyword evidence="8" id="KW-1185">Reference proteome</keyword>
<dbReference type="STRING" id="70415.A0A5S6R4M1"/>
<protein>
    <submittedName>
        <fullName evidence="9">Chitin-binding type-2 domain-containing protein</fullName>
    </submittedName>
</protein>
<dbReference type="WBParaSite" id="TMUE_3000014378.1">
    <property type="protein sequence ID" value="TMUE_3000014378.1"/>
    <property type="gene ID" value="WBGene00292071"/>
</dbReference>
<dbReference type="GO" id="GO:0005576">
    <property type="term" value="C:extracellular region"/>
    <property type="evidence" value="ECO:0007669"/>
    <property type="project" value="InterPro"/>
</dbReference>
<dbReference type="SMART" id="SM00494">
    <property type="entry name" value="ChtBD2"/>
    <property type="match status" value="10"/>
</dbReference>
<dbReference type="Pfam" id="PF01607">
    <property type="entry name" value="CBM_14"/>
    <property type="match status" value="10"/>
</dbReference>
<feature type="domain" description="Chitin-binding type-2" evidence="7">
    <location>
        <begin position="295"/>
        <end position="354"/>
    </location>
</feature>
<feature type="domain" description="Chitin-binding type-2" evidence="7">
    <location>
        <begin position="212"/>
        <end position="274"/>
    </location>
</feature>
<sequence length="842" mass="96183">MMWLLLTLALLVSGDQFFDDFDDPPFRPNKYRELTIYGPPKPKKSEVYDKPDTFCLGKEDGNYAIGRCKPKFVSCTGGIASWQLCPDELVFDQQLQRCEVPSQSPQCTGGRVRPTPPTSPLPTMAPSRKVHFSCRHKKDGLYADRRHPCQSHYYSCSSGIATAMRCPEGLYFDPETEMCDRYTNIPACTGRPRVVKKPEPIRTSHKQPKPVKFDCRGKPSGDYANPWAKRPFCSMIYYTCSNGIATERHCPYPLFFDHKRDVCDRFEKIFSCTGRRYVPEPRPKPTKKPVRPPVPYDCSYKKDGYYVNPKAKCSAIYYACVGRIAHKMQCQYGLAFDPETQSCQQPSHVRICGGRPVPLTKATKPPRKFVTKRPPLDCSDLPNGLYPDPLRKCSRIFYSCSNGQAIRLECPPALAYDKKTMSCQLASELFVCTGRHMVTRKPYKPSRAPMRRKPVPFDCSQRQDGLYPNPTHICSPFYYVCSNGVASRLDCPIGLFYDAKRGVCDSYAEIYLCSGKKRPQTPPPVYHRPVHPSREFDCAGRPSGLYPVSDNACSKYFFQCSNDLAYKAECGRGAYFDPKYRRCDRFERIYACSRHHQPVYRPYVRKEPHRPEYEKIPINCIEMGDGDFPEPNVHYGRVYYTCSNGKGVRRICPKGTFFHAKLRRCESEESLRYKYVKTPRPSWYKTVIDGVCAQRPDGSYPVAKCSPMFISCSGGVATKQRCSAGLFFDIERSVCDYDDRIPACGGRRPKLYVQRKLESQPSYPSVRFDCTKLPDGNYASGACSPDYFVCSGGLARKERCPEHLVFSKGLNSCDYHYRVPSCSRGRQYYEPQRRQYGDDGDY</sequence>
<evidence type="ECO:0000313" key="9">
    <source>
        <dbReference type="WBParaSite" id="TMUE_3000014378.1"/>
    </source>
</evidence>
<dbReference type="InterPro" id="IPR002557">
    <property type="entry name" value="Chitin-bd_dom"/>
</dbReference>
<dbReference type="GO" id="GO:0008061">
    <property type="term" value="F:chitin binding"/>
    <property type="evidence" value="ECO:0007669"/>
    <property type="project" value="UniProtKB-KW"/>
</dbReference>
<keyword evidence="2" id="KW-0732">Signal</keyword>
<feature type="domain" description="Chitin-binding type-2" evidence="7">
    <location>
        <begin position="131"/>
        <end position="190"/>
    </location>
</feature>
<dbReference type="PANTHER" id="PTHR23301:SF0">
    <property type="entry name" value="CHITIN-BINDING TYPE-2 DOMAIN-CONTAINING PROTEIN-RELATED"/>
    <property type="match status" value="1"/>
</dbReference>
<organism evidence="8 9">
    <name type="scientific">Trichuris muris</name>
    <name type="common">Mouse whipworm</name>
    <dbReference type="NCBI Taxonomy" id="70415"/>
    <lineage>
        <taxon>Eukaryota</taxon>
        <taxon>Metazoa</taxon>
        <taxon>Ecdysozoa</taxon>
        <taxon>Nematoda</taxon>
        <taxon>Enoplea</taxon>
        <taxon>Dorylaimia</taxon>
        <taxon>Trichinellida</taxon>
        <taxon>Trichuridae</taxon>
        <taxon>Trichuris</taxon>
    </lineage>
</organism>
<dbReference type="PANTHER" id="PTHR23301">
    <property type="entry name" value="CHITIN BINDING PERITROPHIN-A"/>
    <property type="match status" value="1"/>
</dbReference>
<evidence type="ECO:0000256" key="2">
    <source>
        <dbReference type="ARBA" id="ARBA00022729"/>
    </source>
</evidence>
<dbReference type="Gene3D" id="2.170.140.10">
    <property type="entry name" value="Chitin binding domain"/>
    <property type="match status" value="10"/>
</dbReference>
<dbReference type="InterPro" id="IPR036508">
    <property type="entry name" value="Chitin-bd_dom_sf"/>
</dbReference>
<proteinExistence type="predicted"/>
<keyword evidence="1" id="KW-0147">Chitin-binding</keyword>
<evidence type="ECO:0000256" key="6">
    <source>
        <dbReference type="SAM" id="MobiDB-lite"/>
    </source>
</evidence>
<feature type="domain" description="Chitin-binding type-2" evidence="7">
    <location>
        <begin position="535"/>
        <end position="594"/>
    </location>
</feature>
<feature type="domain" description="Chitin-binding type-2" evidence="7">
    <location>
        <begin position="617"/>
        <end position="665"/>
    </location>
</feature>
<dbReference type="Proteomes" id="UP000046395">
    <property type="component" value="Unassembled WGS sequence"/>
</dbReference>
<name>A0A5S6R4M1_TRIMR</name>
<feature type="domain" description="Chitin-binding type-2" evidence="7">
    <location>
        <begin position="456"/>
        <end position="515"/>
    </location>
</feature>
<evidence type="ECO:0000313" key="8">
    <source>
        <dbReference type="Proteomes" id="UP000046395"/>
    </source>
</evidence>
<dbReference type="AlphaFoldDB" id="A0A5S6R4M1"/>
<feature type="domain" description="Chitin-binding type-2" evidence="7">
    <location>
        <begin position="689"/>
        <end position="746"/>
    </location>
</feature>
<evidence type="ECO:0000256" key="5">
    <source>
        <dbReference type="ARBA" id="ARBA00023180"/>
    </source>
</evidence>
<evidence type="ECO:0000256" key="3">
    <source>
        <dbReference type="ARBA" id="ARBA00022737"/>
    </source>
</evidence>
<reference evidence="9" key="1">
    <citation type="submission" date="2019-12" db="UniProtKB">
        <authorList>
            <consortium name="WormBaseParasite"/>
        </authorList>
    </citation>
    <scope>IDENTIFICATION</scope>
</reference>
<dbReference type="SUPFAM" id="SSF57625">
    <property type="entry name" value="Invertebrate chitin-binding proteins"/>
    <property type="match status" value="10"/>
</dbReference>
<feature type="region of interest" description="Disordered" evidence="6">
    <location>
        <begin position="106"/>
        <end position="126"/>
    </location>
</feature>
<feature type="domain" description="Chitin-binding type-2" evidence="7">
    <location>
        <begin position="52"/>
        <end position="109"/>
    </location>
</feature>
<feature type="domain" description="Chitin-binding type-2" evidence="7">
    <location>
        <begin position="767"/>
        <end position="824"/>
    </location>
</feature>
<keyword evidence="4" id="KW-1015">Disulfide bond</keyword>